<dbReference type="AlphaFoldDB" id="A0AA36FVG9"/>
<proteinExistence type="predicted"/>
<keyword evidence="4" id="KW-1185">Reference proteome</keyword>
<evidence type="ECO:0000256" key="1">
    <source>
        <dbReference type="SAM" id="Phobius"/>
    </source>
</evidence>
<evidence type="ECO:0000313" key="4">
    <source>
        <dbReference type="Proteomes" id="UP001177023"/>
    </source>
</evidence>
<dbReference type="EMBL" id="CATQJA010001737">
    <property type="protein sequence ID" value="CAJ0568434.1"/>
    <property type="molecule type" value="Genomic_DNA"/>
</dbReference>
<name>A0AA36FVG9_9BILA</name>
<gene>
    <name evidence="3" type="ORF">MSPICULIGERA_LOCUS24070</name>
    <name evidence="2" type="ORF">MSPICULIGERA_LOCUS6953</name>
</gene>
<accession>A0AA36FVG9</accession>
<keyword evidence="1" id="KW-1133">Transmembrane helix</keyword>
<evidence type="ECO:0000313" key="3">
    <source>
        <dbReference type="EMBL" id="CAJ0586062.1"/>
    </source>
</evidence>
<dbReference type="EMBL" id="CATQJA010002707">
    <property type="protein sequence ID" value="CAJ0586062.1"/>
    <property type="molecule type" value="Genomic_DNA"/>
</dbReference>
<keyword evidence="1" id="KW-0472">Membrane</keyword>
<protein>
    <submittedName>
        <fullName evidence="2">Uncharacterized protein</fullName>
    </submittedName>
</protein>
<feature type="transmembrane region" description="Helical" evidence="1">
    <location>
        <begin position="6"/>
        <end position="25"/>
    </location>
</feature>
<reference evidence="2" key="1">
    <citation type="submission" date="2023-06" db="EMBL/GenBank/DDBJ databases">
        <authorList>
            <person name="Delattre M."/>
        </authorList>
    </citation>
    <scope>NUCLEOTIDE SEQUENCE</scope>
    <source>
        <strain evidence="2">AF72</strain>
    </source>
</reference>
<comment type="caution">
    <text evidence="2">The sequence shown here is derived from an EMBL/GenBank/DDBJ whole genome shotgun (WGS) entry which is preliminary data.</text>
</comment>
<keyword evidence="1" id="KW-0812">Transmembrane</keyword>
<organism evidence="2 4">
    <name type="scientific">Mesorhabditis spiculigera</name>
    <dbReference type="NCBI Taxonomy" id="96644"/>
    <lineage>
        <taxon>Eukaryota</taxon>
        <taxon>Metazoa</taxon>
        <taxon>Ecdysozoa</taxon>
        <taxon>Nematoda</taxon>
        <taxon>Chromadorea</taxon>
        <taxon>Rhabditida</taxon>
        <taxon>Rhabditina</taxon>
        <taxon>Rhabditomorpha</taxon>
        <taxon>Rhabditoidea</taxon>
        <taxon>Rhabditidae</taxon>
        <taxon>Mesorhabditinae</taxon>
        <taxon>Mesorhabditis</taxon>
    </lineage>
</organism>
<dbReference type="Proteomes" id="UP001177023">
    <property type="component" value="Unassembled WGS sequence"/>
</dbReference>
<sequence length="85" mass="9531">MSEGELSCWLMMGLVSLVVIILPCYTSATNDSKKKTVIDEMEVSAENEVEWHMHKLVDKYLSTLSQDIAAKKRQKLAVAENSGKE</sequence>
<feature type="non-terminal residue" evidence="2">
    <location>
        <position position="85"/>
    </location>
</feature>
<evidence type="ECO:0000313" key="2">
    <source>
        <dbReference type="EMBL" id="CAJ0568434.1"/>
    </source>
</evidence>